<proteinExistence type="predicted"/>
<keyword evidence="2" id="KW-0732">Signal</keyword>
<feature type="signal peptide" evidence="2">
    <location>
        <begin position="1"/>
        <end position="26"/>
    </location>
</feature>
<feature type="region of interest" description="Disordered" evidence="1">
    <location>
        <begin position="47"/>
        <end position="168"/>
    </location>
</feature>
<dbReference type="AlphaFoldDB" id="A0AAU2V5E3"/>
<dbReference type="EMBL" id="CP108318">
    <property type="protein sequence ID" value="WTW62651.1"/>
    <property type="molecule type" value="Genomic_DNA"/>
</dbReference>
<sequence length="255" mass="24305">MRRRAALIGASAVVVLALGGTLAACAGGGERAGYVAVGAAGAGPSGPDYAVPPRDGVQLVPLDGSAAPGPSGSSGTGPGASAGTGTPMVPPGPGSSAGQTPATPGTPSNNPSNSPATPGSSHPGGSSGAPGTPGTPGTPPAPPGTPSGSAKPTGPAVLSLGAPSRSAGDHRWCENVTVQFRNSGGTAVKSGRVMFATHIIGLLGVDWATITSSQALPVPIAAGAVSSRTYGVCVDAWRVPLGMHVETRSVTASWG</sequence>
<evidence type="ECO:0000256" key="2">
    <source>
        <dbReference type="SAM" id="SignalP"/>
    </source>
</evidence>
<name>A0AAU2V5E3_9ACTN</name>
<protein>
    <recommendedName>
        <fullName evidence="4">Secreted protein</fullName>
    </recommendedName>
</protein>
<feature type="compositionally biased region" description="Low complexity" evidence="1">
    <location>
        <begin position="146"/>
        <end position="155"/>
    </location>
</feature>
<evidence type="ECO:0000313" key="3">
    <source>
        <dbReference type="EMBL" id="WTW62651.1"/>
    </source>
</evidence>
<organism evidence="3">
    <name type="scientific">Streptomyces sp. NBC_00003</name>
    <dbReference type="NCBI Taxonomy" id="2903608"/>
    <lineage>
        <taxon>Bacteria</taxon>
        <taxon>Bacillati</taxon>
        <taxon>Actinomycetota</taxon>
        <taxon>Actinomycetes</taxon>
        <taxon>Kitasatosporales</taxon>
        <taxon>Streptomycetaceae</taxon>
        <taxon>Streptomyces</taxon>
    </lineage>
</organism>
<feature type="chain" id="PRO_5043793848" description="Secreted protein" evidence="2">
    <location>
        <begin position="27"/>
        <end position="255"/>
    </location>
</feature>
<feature type="compositionally biased region" description="Pro residues" evidence="1">
    <location>
        <begin position="136"/>
        <end position="145"/>
    </location>
</feature>
<accession>A0AAU2V5E3</accession>
<dbReference type="PROSITE" id="PS51257">
    <property type="entry name" value="PROKAR_LIPOPROTEIN"/>
    <property type="match status" value="1"/>
</dbReference>
<reference evidence="3" key="1">
    <citation type="submission" date="2022-10" db="EMBL/GenBank/DDBJ databases">
        <title>The complete genomes of actinobacterial strains from the NBC collection.</title>
        <authorList>
            <person name="Joergensen T.S."/>
            <person name="Alvarez Arevalo M."/>
            <person name="Sterndorff E.B."/>
            <person name="Faurdal D."/>
            <person name="Vuksanovic O."/>
            <person name="Mourched A.-S."/>
            <person name="Charusanti P."/>
            <person name="Shaw S."/>
            <person name="Blin K."/>
            <person name="Weber T."/>
        </authorList>
    </citation>
    <scope>NUCLEOTIDE SEQUENCE</scope>
    <source>
        <strain evidence="3">NBC_00003</strain>
    </source>
</reference>
<gene>
    <name evidence="3" type="ORF">OG549_19465</name>
</gene>
<evidence type="ECO:0000256" key="1">
    <source>
        <dbReference type="SAM" id="MobiDB-lite"/>
    </source>
</evidence>
<feature type="compositionally biased region" description="Gly residues" evidence="1">
    <location>
        <begin position="72"/>
        <end position="82"/>
    </location>
</feature>
<evidence type="ECO:0008006" key="4">
    <source>
        <dbReference type="Google" id="ProtNLM"/>
    </source>
</evidence>
<feature type="compositionally biased region" description="Low complexity" evidence="1">
    <location>
        <begin position="100"/>
        <end position="132"/>
    </location>
</feature>